<evidence type="ECO:0000259" key="7">
    <source>
        <dbReference type="Pfam" id="PF14322"/>
    </source>
</evidence>
<evidence type="ECO:0000313" key="9">
    <source>
        <dbReference type="Proteomes" id="UP001199816"/>
    </source>
</evidence>
<evidence type="ECO:0000256" key="1">
    <source>
        <dbReference type="ARBA" id="ARBA00004442"/>
    </source>
</evidence>
<gene>
    <name evidence="8" type="ORF">LQ567_21350</name>
</gene>
<keyword evidence="9" id="KW-1185">Reference proteome</keyword>
<evidence type="ECO:0000256" key="4">
    <source>
        <dbReference type="ARBA" id="ARBA00023136"/>
    </source>
</evidence>
<organism evidence="8 9">
    <name type="scientific">Niabella pedocola</name>
    <dbReference type="NCBI Taxonomy" id="1752077"/>
    <lineage>
        <taxon>Bacteria</taxon>
        <taxon>Pseudomonadati</taxon>
        <taxon>Bacteroidota</taxon>
        <taxon>Chitinophagia</taxon>
        <taxon>Chitinophagales</taxon>
        <taxon>Chitinophagaceae</taxon>
        <taxon>Niabella</taxon>
    </lineage>
</organism>
<evidence type="ECO:0000313" key="8">
    <source>
        <dbReference type="EMBL" id="MCD2425344.1"/>
    </source>
</evidence>
<proteinExistence type="inferred from homology"/>
<comment type="similarity">
    <text evidence="2">Belongs to the SusD family.</text>
</comment>
<evidence type="ECO:0000256" key="3">
    <source>
        <dbReference type="ARBA" id="ARBA00022729"/>
    </source>
</evidence>
<dbReference type="InterPro" id="IPR012944">
    <property type="entry name" value="SusD_RagB_dom"/>
</dbReference>
<dbReference type="Proteomes" id="UP001199816">
    <property type="component" value="Unassembled WGS sequence"/>
</dbReference>
<dbReference type="Gene3D" id="1.25.40.390">
    <property type="match status" value="1"/>
</dbReference>
<dbReference type="EMBL" id="JAJNEC010000007">
    <property type="protein sequence ID" value="MCD2425344.1"/>
    <property type="molecule type" value="Genomic_DNA"/>
</dbReference>
<dbReference type="SUPFAM" id="SSF48452">
    <property type="entry name" value="TPR-like"/>
    <property type="match status" value="1"/>
</dbReference>
<reference evidence="8 9" key="1">
    <citation type="submission" date="2021-11" db="EMBL/GenBank/DDBJ databases">
        <title>Genomic of Niabella pedocola.</title>
        <authorList>
            <person name="Wu T."/>
        </authorList>
    </citation>
    <scope>NUCLEOTIDE SEQUENCE [LARGE SCALE GENOMIC DNA]</scope>
    <source>
        <strain evidence="8 9">JCM 31011</strain>
    </source>
</reference>
<keyword evidence="4" id="KW-0472">Membrane</keyword>
<name>A0ABS8PWZ2_9BACT</name>
<dbReference type="CDD" id="cd08977">
    <property type="entry name" value="SusD"/>
    <property type="match status" value="1"/>
</dbReference>
<dbReference type="InterPro" id="IPR011990">
    <property type="entry name" value="TPR-like_helical_dom_sf"/>
</dbReference>
<comment type="subcellular location">
    <subcellularLocation>
        <location evidence="1">Cell outer membrane</location>
    </subcellularLocation>
</comment>
<evidence type="ECO:0000256" key="5">
    <source>
        <dbReference type="ARBA" id="ARBA00023237"/>
    </source>
</evidence>
<sequence>MKKFFIYLSLLLLLGACKKGFLDRQPLDAYSNTSLWTSEKDIVTALNGCYKDWEDSYNIYYMDCASDNAYNQYPWEGYTELGNGTASPSSSNAANRWSFTVIQKCNWFLENIDKFTGTLEQRDRYKAEARFLRTYQFFIMSQLYGDVPLVLKNISTEEANKMNRNKKEEVTAFMLKELGEMAEKLPNSYGSADAGRITKGAALALKGRIELYKGDYQNAIADYQKVMALGYTLYPDYTDLFRIGNEGNSEVILDIQYIENKYSNGNLGVMPSNGAGGWSSINPLQELVDAYEMQNGKLISEAGSGYNADAPYSNRDPRLTATIQCSGQPSYGGGIFNSLDAKIGTNANADYFMANNNTSPTGYVVKKYISHLEDFPDMWNTGLNTIVIRYAEVLLSYAEAKIELNQIDNSVYDAIDLVRQRAGMPKVNRLVYSSQASMRTLVRRERRVELAMEGLRFFDIQRWKIGAEVMNRDVFGTRPGSVNMTTGAITFSSPNQTKIESRIFADKNYLWPIPQKDVDVHHDPGYQNPGY</sequence>
<feature type="domain" description="SusD-like N-terminal" evidence="7">
    <location>
        <begin position="21"/>
        <end position="211"/>
    </location>
</feature>
<dbReference type="InterPro" id="IPR033985">
    <property type="entry name" value="SusD-like_N"/>
</dbReference>
<feature type="domain" description="RagB/SusD" evidence="6">
    <location>
        <begin position="250"/>
        <end position="531"/>
    </location>
</feature>
<dbReference type="Pfam" id="PF07980">
    <property type="entry name" value="SusD_RagB"/>
    <property type="match status" value="1"/>
</dbReference>
<keyword evidence="5" id="KW-0998">Cell outer membrane</keyword>
<dbReference type="Pfam" id="PF14322">
    <property type="entry name" value="SusD-like_3"/>
    <property type="match status" value="1"/>
</dbReference>
<evidence type="ECO:0000256" key="2">
    <source>
        <dbReference type="ARBA" id="ARBA00006275"/>
    </source>
</evidence>
<protein>
    <submittedName>
        <fullName evidence="8">RagB/SusD family nutrient uptake outer membrane protein</fullName>
    </submittedName>
</protein>
<accession>A0ABS8PWZ2</accession>
<keyword evidence="3" id="KW-0732">Signal</keyword>
<evidence type="ECO:0000259" key="6">
    <source>
        <dbReference type="Pfam" id="PF07980"/>
    </source>
</evidence>
<dbReference type="RefSeq" id="WP_231007810.1">
    <property type="nucleotide sequence ID" value="NZ_JAJNEC010000007.1"/>
</dbReference>
<dbReference type="PROSITE" id="PS51257">
    <property type="entry name" value="PROKAR_LIPOPROTEIN"/>
    <property type="match status" value="1"/>
</dbReference>
<comment type="caution">
    <text evidence="8">The sequence shown here is derived from an EMBL/GenBank/DDBJ whole genome shotgun (WGS) entry which is preliminary data.</text>
</comment>